<dbReference type="GO" id="GO:0006099">
    <property type="term" value="P:tricarboxylic acid cycle"/>
    <property type="evidence" value="ECO:0007669"/>
    <property type="project" value="UniProtKB-KW"/>
</dbReference>
<dbReference type="CDD" id="cd00377">
    <property type="entry name" value="ICL_PEPM"/>
    <property type="match status" value="1"/>
</dbReference>
<dbReference type="EC" id="4.1.3.1" evidence="2"/>
<name>A0A914RL55_PAREQ</name>
<dbReference type="SUPFAM" id="SSF51621">
    <property type="entry name" value="Phosphoenolpyruvate/pyruvate domain"/>
    <property type="match status" value="1"/>
</dbReference>
<dbReference type="Pfam" id="PF00463">
    <property type="entry name" value="ICL"/>
    <property type="match status" value="2"/>
</dbReference>
<comment type="pathway">
    <text evidence="1">Carbohydrate metabolism; glyoxylate cycle; (S)-malate from isocitrate: step 1/2.</text>
</comment>
<dbReference type="InterPro" id="IPR015813">
    <property type="entry name" value="Pyrv/PenolPyrv_kinase-like_dom"/>
</dbReference>
<evidence type="ECO:0000313" key="6">
    <source>
        <dbReference type="Proteomes" id="UP000887564"/>
    </source>
</evidence>
<evidence type="ECO:0000256" key="5">
    <source>
        <dbReference type="ARBA" id="ARBA00023239"/>
    </source>
</evidence>
<keyword evidence="6" id="KW-1185">Reference proteome</keyword>
<keyword evidence="4" id="KW-0816">Tricarboxylic acid cycle</keyword>
<dbReference type="InterPro" id="IPR006254">
    <property type="entry name" value="Isocitrate_lyase"/>
</dbReference>
<keyword evidence="5" id="KW-0456">Lyase</keyword>
<accession>A0A914RL55</accession>
<protein>
    <recommendedName>
        <fullName evidence="2">isocitrate lyase</fullName>
        <ecNumber evidence="2">4.1.3.1</ecNumber>
    </recommendedName>
</protein>
<dbReference type="InterPro" id="IPR018523">
    <property type="entry name" value="Isocitrate_lyase_ph_CS"/>
</dbReference>
<dbReference type="GO" id="GO:0004451">
    <property type="term" value="F:isocitrate lyase activity"/>
    <property type="evidence" value="ECO:0007669"/>
    <property type="project" value="UniProtKB-EC"/>
</dbReference>
<dbReference type="AlphaFoldDB" id="A0A914RL55"/>
<evidence type="ECO:0000256" key="3">
    <source>
        <dbReference type="ARBA" id="ARBA00022435"/>
    </source>
</evidence>
<evidence type="ECO:0000256" key="1">
    <source>
        <dbReference type="ARBA" id="ARBA00004793"/>
    </source>
</evidence>
<dbReference type="WBParaSite" id="PEQ_0000552201-mRNA-1">
    <property type="protein sequence ID" value="PEQ_0000552201-mRNA-1"/>
    <property type="gene ID" value="PEQ_0000552201"/>
</dbReference>
<dbReference type="InterPro" id="IPR039556">
    <property type="entry name" value="ICL/PEPM"/>
</dbReference>
<evidence type="ECO:0000256" key="4">
    <source>
        <dbReference type="ARBA" id="ARBA00022532"/>
    </source>
</evidence>
<proteinExistence type="predicted"/>
<dbReference type="GO" id="GO:0006097">
    <property type="term" value="P:glyoxylate cycle"/>
    <property type="evidence" value="ECO:0007669"/>
    <property type="project" value="UniProtKB-KW"/>
</dbReference>
<keyword evidence="3" id="KW-0329">Glyoxylate bypass</keyword>
<dbReference type="Proteomes" id="UP000887564">
    <property type="component" value="Unplaced"/>
</dbReference>
<evidence type="ECO:0000313" key="7">
    <source>
        <dbReference type="WBParaSite" id="PEQ_0000552201-mRNA-1"/>
    </source>
</evidence>
<sequence>MSEAVEAEDYRSSRDWYAPIVADAEAGFGGALNCYELMKAYIESGAAAVHYEDQLGSEKKCGHMGGKVLIPTEEHIKHLNAARLAADVCGVPTIILARTDAESARLLTSDIDERDHPFIDRSAGRTAEGFYRLKNETALKYCIERAINYAPYCDLLWMETSHPTLSDAKEFKFQKELGAMGFKYQFITLAGFHCNSFSVYDLARKYRERGMAAYSELQQQEFDSEK</sequence>
<dbReference type="Gene3D" id="3.20.20.60">
    <property type="entry name" value="Phosphoenolpyruvate-binding domains"/>
    <property type="match status" value="1"/>
</dbReference>
<dbReference type="PROSITE" id="PS00161">
    <property type="entry name" value="ISOCITRATE_LYASE"/>
    <property type="match status" value="1"/>
</dbReference>
<evidence type="ECO:0000256" key="2">
    <source>
        <dbReference type="ARBA" id="ARBA00012909"/>
    </source>
</evidence>
<dbReference type="PANTHER" id="PTHR21631:SF3">
    <property type="entry name" value="BIFUNCTIONAL GLYOXYLATE CYCLE PROTEIN"/>
    <property type="match status" value="1"/>
</dbReference>
<dbReference type="PANTHER" id="PTHR21631">
    <property type="entry name" value="ISOCITRATE LYASE/MALATE SYNTHASE"/>
    <property type="match status" value="1"/>
</dbReference>
<reference evidence="7" key="1">
    <citation type="submission" date="2022-11" db="UniProtKB">
        <authorList>
            <consortium name="WormBaseParasite"/>
        </authorList>
    </citation>
    <scope>IDENTIFICATION</scope>
</reference>
<dbReference type="InterPro" id="IPR040442">
    <property type="entry name" value="Pyrv_kinase-like_dom_sf"/>
</dbReference>
<organism evidence="6 7">
    <name type="scientific">Parascaris equorum</name>
    <name type="common">Equine roundworm</name>
    <dbReference type="NCBI Taxonomy" id="6256"/>
    <lineage>
        <taxon>Eukaryota</taxon>
        <taxon>Metazoa</taxon>
        <taxon>Ecdysozoa</taxon>
        <taxon>Nematoda</taxon>
        <taxon>Chromadorea</taxon>
        <taxon>Rhabditida</taxon>
        <taxon>Spirurina</taxon>
        <taxon>Ascaridomorpha</taxon>
        <taxon>Ascaridoidea</taxon>
        <taxon>Ascarididae</taxon>
        <taxon>Parascaris</taxon>
    </lineage>
</organism>